<evidence type="ECO:0000313" key="2">
    <source>
        <dbReference type="Proteomes" id="UP000014254"/>
    </source>
</evidence>
<sequence>MIFITYYRWDHADGSPKLLVMHPITCCGGSDQVHEATQIFKIRTPFNWMI</sequence>
<dbReference type="Proteomes" id="UP000014254">
    <property type="component" value="Unassembled WGS sequence"/>
</dbReference>
<evidence type="ECO:0000313" key="1">
    <source>
        <dbReference type="EMBL" id="EPB83244.1"/>
    </source>
</evidence>
<name>S2J0Z1_MUCC1</name>
<proteinExistence type="predicted"/>
<dbReference type="AlphaFoldDB" id="S2J0Z1"/>
<protein>
    <submittedName>
        <fullName evidence="1">Uncharacterized protein</fullName>
    </submittedName>
</protein>
<keyword evidence="2" id="KW-1185">Reference proteome</keyword>
<reference evidence="2" key="1">
    <citation type="submission" date="2013-05" db="EMBL/GenBank/DDBJ databases">
        <title>The Genome sequence of Mucor circinelloides f. circinelloides 1006PhL.</title>
        <authorList>
            <consortium name="The Broad Institute Genomics Platform"/>
            <person name="Cuomo C."/>
            <person name="Earl A."/>
            <person name="Findley K."/>
            <person name="Lee S.C."/>
            <person name="Walker B."/>
            <person name="Young S."/>
            <person name="Zeng Q."/>
            <person name="Gargeya S."/>
            <person name="Fitzgerald M."/>
            <person name="Haas B."/>
            <person name="Abouelleil A."/>
            <person name="Allen A.W."/>
            <person name="Alvarado L."/>
            <person name="Arachchi H.M."/>
            <person name="Berlin A.M."/>
            <person name="Chapman S.B."/>
            <person name="Gainer-Dewar J."/>
            <person name="Goldberg J."/>
            <person name="Griggs A."/>
            <person name="Gujja S."/>
            <person name="Hansen M."/>
            <person name="Howarth C."/>
            <person name="Imamovic A."/>
            <person name="Ireland A."/>
            <person name="Larimer J."/>
            <person name="McCowan C."/>
            <person name="Murphy C."/>
            <person name="Pearson M."/>
            <person name="Poon T.W."/>
            <person name="Priest M."/>
            <person name="Roberts A."/>
            <person name="Saif S."/>
            <person name="Shea T."/>
            <person name="Sisk P."/>
            <person name="Sykes S."/>
            <person name="Wortman J."/>
            <person name="Nusbaum C."/>
            <person name="Birren B."/>
        </authorList>
    </citation>
    <scope>NUCLEOTIDE SEQUENCE [LARGE SCALE GENOMIC DNA]</scope>
    <source>
        <strain evidence="2">1006PhL</strain>
    </source>
</reference>
<gene>
    <name evidence="1" type="ORF">HMPREF1544_09988</name>
</gene>
<dbReference type="InParanoid" id="S2J0Z1"/>
<dbReference type="EMBL" id="KE124078">
    <property type="protein sequence ID" value="EPB83244.1"/>
    <property type="molecule type" value="Genomic_DNA"/>
</dbReference>
<accession>S2J0Z1</accession>
<organism evidence="1 2">
    <name type="scientific">Mucor circinelloides f. circinelloides (strain 1006PhL)</name>
    <name type="common">Mucormycosis agent</name>
    <name type="synonym">Calyptromyces circinelloides</name>
    <dbReference type="NCBI Taxonomy" id="1220926"/>
    <lineage>
        <taxon>Eukaryota</taxon>
        <taxon>Fungi</taxon>
        <taxon>Fungi incertae sedis</taxon>
        <taxon>Mucoromycota</taxon>
        <taxon>Mucoromycotina</taxon>
        <taxon>Mucoromycetes</taxon>
        <taxon>Mucorales</taxon>
        <taxon>Mucorineae</taxon>
        <taxon>Mucoraceae</taxon>
        <taxon>Mucor</taxon>
    </lineage>
</organism>
<dbReference type="VEuPathDB" id="FungiDB:HMPREF1544_09988"/>